<dbReference type="Gene3D" id="3.20.20.150">
    <property type="entry name" value="Divalent-metal-dependent TIM barrel enzymes"/>
    <property type="match status" value="1"/>
</dbReference>
<dbReference type="GO" id="GO:0016853">
    <property type="term" value="F:isomerase activity"/>
    <property type="evidence" value="ECO:0007669"/>
    <property type="project" value="UniProtKB-KW"/>
</dbReference>
<proteinExistence type="predicted"/>
<dbReference type="EMBL" id="RBIR01000009">
    <property type="protein sequence ID" value="RKR13796.1"/>
    <property type="molecule type" value="Genomic_DNA"/>
</dbReference>
<dbReference type="PANTHER" id="PTHR12110">
    <property type="entry name" value="HYDROXYPYRUVATE ISOMERASE"/>
    <property type="match status" value="1"/>
</dbReference>
<dbReference type="Pfam" id="PF01261">
    <property type="entry name" value="AP_endonuc_2"/>
    <property type="match status" value="1"/>
</dbReference>
<dbReference type="OrthoDB" id="9779184at2"/>
<evidence type="ECO:0000313" key="4">
    <source>
        <dbReference type="Proteomes" id="UP000276055"/>
    </source>
</evidence>
<dbReference type="InterPro" id="IPR036237">
    <property type="entry name" value="Xyl_isomerase-like_sf"/>
</dbReference>
<comment type="caution">
    <text evidence="3">The sequence shown here is derived from an EMBL/GenBank/DDBJ whole genome shotgun (WGS) entry which is preliminary data.</text>
</comment>
<feature type="domain" description="Xylose isomerase-like TIM barrel" evidence="2">
    <location>
        <begin position="38"/>
        <end position="311"/>
    </location>
</feature>
<dbReference type="Proteomes" id="UP000276055">
    <property type="component" value="Unassembled WGS sequence"/>
</dbReference>
<evidence type="ECO:0000313" key="3">
    <source>
        <dbReference type="EMBL" id="RKR13796.1"/>
    </source>
</evidence>
<dbReference type="SUPFAM" id="SSF51658">
    <property type="entry name" value="Xylose isomerase-like"/>
    <property type="match status" value="1"/>
</dbReference>
<dbReference type="InterPro" id="IPR050312">
    <property type="entry name" value="IolE/XylAMocC-like"/>
</dbReference>
<dbReference type="RefSeq" id="WP_120955056.1">
    <property type="nucleotide sequence ID" value="NZ_RBIR01000009.1"/>
</dbReference>
<dbReference type="AlphaFoldDB" id="A0A495EAH8"/>
<keyword evidence="3" id="KW-0413">Isomerase</keyword>
<reference evidence="3 4" key="1">
    <citation type="submission" date="2018-10" db="EMBL/GenBank/DDBJ databases">
        <title>Genomic Encyclopedia of Type Strains, Phase IV (KMG-IV): sequencing the most valuable type-strain genomes for metagenomic binning, comparative biology and taxonomic classification.</title>
        <authorList>
            <person name="Goeker M."/>
        </authorList>
    </citation>
    <scope>NUCLEOTIDE SEQUENCE [LARGE SCALE GENOMIC DNA]</scope>
    <source>
        <strain evidence="3 4">DSM 25586</strain>
    </source>
</reference>
<accession>A0A495EAH8</accession>
<organism evidence="3 4">
    <name type="scientific">Arthrobacter oryzae</name>
    <dbReference type="NCBI Taxonomy" id="409290"/>
    <lineage>
        <taxon>Bacteria</taxon>
        <taxon>Bacillati</taxon>
        <taxon>Actinomycetota</taxon>
        <taxon>Actinomycetes</taxon>
        <taxon>Micrococcales</taxon>
        <taxon>Micrococcaceae</taxon>
        <taxon>Arthrobacter</taxon>
    </lineage>
</organism>
<keyword evidence="1" id="KW-0119">Carbohydrate metabolism</keyword>
<sequence>MKKSCEISVVLEAFADTPLEEVLSWLSQEVPEVTAIEVGAGGYAPHPHCDPDELLASESGRSRWLSTLARHDIALDALNVWGNPLHPDPEISRAHDNALRRAIRLAGPLGTDTIVAMSGCPAPTAADVSASFGAGGWLPYLEGVHDRQWEEHVAPYWSEIAEFAKRENPDVNLCIELHPGTTVYNVETFEKFTALGSNLYANLDPSHFFWMGMDANKVVERILPRIGHVHAKDTSFNEEALALNGLLDHRWPASPAEMPWNFSVPGRGHDEAWWHALIARFADSPVRSVSIEHEDPFVDAKTGVKEAAGLIDRALSATWPNPAPQFANLTP</sequence>
<protein>
    <submittedName>
        <fullName evidence="3">Sugar phosphate isomerase/epimerase</fullName>
    </submittedName>
</protein>
<dbReference type="PANTHER" id="PTHR12110:SF21">
    <property type="entry name" value="XYLOSE ISOMERASE-LIKE TIM BARREL DOMAIN-CONTAINING PROTEIN"/>
    <property type="match status" value="1"/>
</dbReference>
<evidence type="ECO:0000256" key="1">
    <source>
        <dbReference type="ARBA" id="ARBA00023277"/>
    </source>
</evidence>
<name>A0A495EAH8_9MICC</name>
<dbReference type="InterPro" id="IPR013022">
    <property type="entry name" value="Xyl_isomerase-like_TIM-brl"/>
</dbReference>
<gene>
    <name evidence="3" type="ORF">C8D78_3458</name>
</gene>
<evidence type="ECO:0000259" key="2">
    <source>
        <dbReference type="Pfam" id="PF01261"/>
    </source>
</evidence>